<protein>
    <submittedName>
        <fullName evidence="1">Uncharacterized protein</fullName>
    </submittedName>
</protein>
<organism evidence="1 2">
    <name type="scientific">Caerostris extrusa</name>
    <name type="common">Bark spider</name>
    <name type="synonym">Caerostris bankana</name>
    <dbReference type="NCBI Taxonomy" id="172846"/>
    <lineage>
        <taxon>Eukaryota</taxon>
        <taxon>Metazoa</taxon>
        <taxon>Ecdysozoa</taxon>
        <taxon>Arthropoda</taxon>
        <taxon>Chelicerata</taxon>
        <taxon>Arachnida</taxon>
        <taxon>Araneae</taxon>
        <taxon>Araneomorphae</taxon>
        <taxon>Entelegynae</taxon>
        <taxon>Araneoidea</taxon>
        <taxon>Araneidae</taxon>
        <taxon>Caerostris</taxon>
    </lineage>
</organism>
<evidence type="ECO:0000313" key="2">
    <source>
        <dbReference type="Proteomes" id="UP001054945"/>
    </source>
</evidence>
<name>A0AAV4V3Y7_CAEEX</name>
<proteinExistence type="predicted"/>
<evidence type="ECO:0000313" key="1">
    <source>
        <dbReference type="EMBL" id="GIY64503.1"/>
    </source>
</evidence>
<accession>A0AAV4V3Y7</accession>
<keyword evidence="2" id="KW-1185">Reference proteome</keyword>
<sequence>MSGKNGNPLLITCEFQGYLGVHWGFRGQEEMSMTFSQCLPEVMLPTNLASQRENFHYVSCPLGRSLCTGLNKKAE</sequence>
<dbReference type="EMBL" id="BPLR01013889">
    <property type="protein sequence ID" value="GIY64503.1"/>
    <property type="molecule type" value="Genomic_DNA"/>
</dbReference>
<comment type="caution">
    <text evidence="1">The sequence shown here is derived from an EMBL/GenBank/DDBJ whole genome shotgun (WGS) entry which is preliminary data.</text>
</comment>
<reference evidence="1 2" key="1">
    <citation type="submission" date="2021-06" db="EMBL/GenBank/DDBJ databases">
        <title>Caerostris extrusa draft genome.</title>
        <authorList>
            <person name="Kono N."/>
            <person name="Arakawa K."/>
        </authorList>
    </citation>
    <scope>NUCLEOTIDE SEQUENCE [LARGE SCALE GENOMIC DNA]</scope>
</reference>
<gene>
    <name evidence="1" type="ORF">CEXT_513911</name>
</gene>
<dbReference type="AlphaFoldDB" id="A0AAV4V3Y7"/>
<dbReference type="Proteomes" id="UP001054945">
    <property type="component" value="Unassembled WGS sequence"/>
</dbReference>